<evidence type="ECO:0008006" key="7">
    <source>
        <dbReference type="Google" id="ProtNLM"/>
    </source>
</evidence>
<dbReference type="OrthoDB" id="2677621at2759"/>
<organism evidence="6">
    <name type="scientific">Pseudogymnoascus destructans</name>
    <dbReference type="NCBI Taxonomy" id="655981"/>
    <lineage>
        <taxon>Eukaryota</taxon>
        <taxon>Fungi</taxon>
        <taxon>Dikarya</taxon>
        <taxon>Ascomycota</taxon>
        <taxon>Pezizomycotina</taxon>
        <taxon>Leotiomycetes</taxon>
        <taxon>Thelebolales</taxon>
        <taxon>Thelebolaceae</taxon>
        <taxon>Pseudogymnoascus</taxon>
    </lineage>
</organism>
<dbReference type="RefSeq" id="XP_024328856.1">
    <property type="nucleotide sequence ID" value="XM_024473088.1"/>
</dbReference>
<dbReference type="AlphaFoldDB" id="A0A2P6FGP4"/>
<dbReference type="EMBL" id="KV441410">
    <property type="protein sequence ID" value="PQM43548.1"/>
    <property type="molecule type" value="Genomic_DNA"/>
</dbReference>
<keyword evidence="2" id="KW-0479">Metal-binding</keyword>
<evidence type="ECO:0000256" key="5">
    <source>
        <dbReference type="ARBA" id="ARBA00023242"/>
    </source>
</evidence>
<evidence type="ECO:0000256" key="1">
    <source>
        <dbReference type="ARBA" id="ARBA00004123"/>
    </source>
</evidence>
<keyword evidence="4" id="KW-0862">Zinc</keyword>
<keyword evidence="3" id="KW-0863">Zinc-finger</keyword>
<accession>A0A2P6FGP4</accession>
<proteinExistence type="predicted"/>
<evidence type="ECO:0000256" key="3">
    <source>
        <dbReference type="ARBA" id="ARBA00022771"/>
    </source>
</evidence>
<evidence type="ECO:0000256" key="4">
    <source>
        <dbReference type="ARBA" id="ARBA00022833"/>
    </source>
</evidence>
<evidence type="ECO:0000313" key="6">
    <source>
        <dbReference type="EMBL" id="PQM43548.1"/>
    </source>
</evidence>
<dbReference type="GO" id="GO:0005634">
    <property type="term" value="C:nucleus"/>
    <property type="evidence" value="ECO:0007669"/>
    <property type="project" value="UniProtKB-SubCell"/>
</dbReference>
<dbReference type="Proteomes" id="UP000077154">
    <property type="component" value="Unassembled WGS sequence"/>
</dbReference>
<dbReference type="PANTHER" id="PTHR46481">
    <property type="entry name" value="ZINC FINGER BED DOMAIN-CONTAINING PROTEIN 4"/>
    <property type="match status" value="1"/>
</dbReference>
<keyword evidence="5" id="KW-0539">Nucleus</keyword>
<dbReference type="GeneID" id="36292705"/>
<reference evidence="6" key="1">
    <citation type="submission" date="2016-03" db="EMBL/GenBank/DDBJ databases">
        <title>Updated assembly of Pseudogymnoascus destructans, the fungus causing white-nose syndrome of bats.</title>
        <authorList>
            <person name="Palmer J.M."/>
            <person name="Drees K.P."/>
            <person name="Foster J.T."/>
            <person name="Lindner D.L."/>
        </authorList>
    </citation>
    <scope>NUCLEOTIDE SEQUENCE [LARGE SCALE GENOMIC DNA]</scope>
    <source>
        <strain evidence="6">20631-21</strain>
    </source>
</reference>
<evidence type="ECO:0000256" key="2">
    <source>
        <dbReference type="ARBA" id="ARBA00022723"/>
    </source>
</evidence>
<name>A0A2P6FGP4_9PEZI</name>
<comment type="subcellular location">
    <subcellularLocation>
        <location evidence="1">Nucleus</location>
    </subcellularLocation>
</comment>
<gene>
    <name evidence="6" type="ORF">VC83_09675</name>
</gene>
<dbReference type="GO" id="GO:0008270">
    <property type="term" value="F:zinc ion binding"/>
    <property type="evidence" value="ECO:0007669"/>
    <property type="project" value="UniProtKB-KW"/>
</dbReference>
<dbReference type="InterPro" id="IPR012337">
    <property type="entry name" value="RNaseH-like_sf"/>
</dbReference>
<dbReference type="SUPFAM" id="SSF53098">
    <property type="entry name" value="Ribonuclease H-like"/>
    <property type="match status" value="1"/>
</dbReference>
<sequence>MYSLSGGSYHDGMNNTQIILQNSLRRLHGIQRTGVLNTGEVITKEQTGFLENHVSFVLIVEIMLDSIADNEHFIGGKVQHIPCLAHVIQLALSALLGRIRITPTNQEILMNWEEENQMEGLAKLQKDKGIGFTLGKLRKLTIFVNSSHTRRNRFMTLQKANMNRGQPSQRLLRLIQDVSTRWDSTCHMLLRAQQLKSTINQYTRGDHGAHMFRLGEVEWKHIEYIIDLTRPFNFFTTNIGSSAGPTVCYTLRVYQKLLSTLEGTWHRLRHKTYPWVAKMTLAIDAAEKKIKKYYNKLYTNTGSISHLLVS</sequence>
<dbReference type="InterPro" id="IPR052035">
    <property type="entry name" value="ZnF_BED_domain_contain"/>
</dbReference>
<dbReference type="PANTHER" id="PTHR46481:SF10">
    <property type="entry name" value="ZINC FINGER BED DOMAIN-CONTAINING PROTEIN 39"/>
    <property type="match status" value="1"/>
</dbReference>
<protein>
    <recommendedName>
        <fullName evidence="7">HAT C-terminal dimerisation domain-containing protein</fullName>
    </recommendedName>
</protein>